<evidence type="ECO:0000256" key="1">
    <source>
        <dbReference type="SAM" id="Phobius"/>
    </source>
</evidence>
<reference evidence="2" key="2">
    <citation type="journal article" date="2015" name="Data Brief">
        <title>Shoot transcriptome of the giant reed, Arundo donax.</title>
        <authorList>
            <person name="Barrero R.A."/>
            <person name="Guerrero F.D."/>
            <person name="Moolhuijzen P."/>
            <person name="Goolsby J.A."/>
            <person name="Tidwell J."/>
            <person name="Bellgard S.E."/>
            <person name="Bellgard M.I."/>
        </authorList>
    </citation>
    <scope>NUCLEOTIDE SEQUENCE</scope>
    <source>
        <tissue evidence="2">Shoot tissue taken approximately 20 cm above the soil surface</tissue>
    </source>
</reference>
<feature type="transmembrane region" description="Helical" evidence="1">
    <location>
        <begin position="6"/>
        <end position="24"/>
    </location>
</feature>
<reference evidence="2" key="1">
    <citation type="submission" date="2014-09" db="EMBL/GenBank/DDBJ databases">
        <authorList>
            <person name="Magalhaes I.L.F."/>
            <person name="Oliveira U."/>
            <person name="Santos F.R."/>
            <person name="Vidigal T.H.D.A."/>
            <person name="Brescovit A.D."/>
            <person name="Santos A.J."/>
        </authorList>
    </citation>
    <scope>NUCLEOTIDE SEQUENCE</scope>
    <source>
        <tissue evidence="2">Shoot tissue taken approximately 20 cm above the soil surface</tissue>
    </source>
</reference>
<sequence length="42" mass="5220">MELGKLCWICFVWSIYLHLFMKFIRKDKMMCHTKTMWLHGVI</sequence>
<dbReference type="AlphaFoldDB" id="A0A0A9E6C1"/>
<keyword evidence="1" id="KW-1133">Transmembrane helix</keyword>
<organism evidence="2">
    <name type="scientific">Arundo donax</name>
    <name type="common">Giant reed</name>
    <name type="synonym">Donax arundinaceus</name>
    <dbReference type="NCBI Taxonomy" id="35708"/>
    <lineage>
        <taxon>Eukaryota</taxon>
        <taxon>Viridiplantae</taxon>
        <taxon>Streptophyta</taxon>
        <taxon>Embryophyta</taxon>
        <taxon>Tracheophyta</taxon>
        <taxon>Spermatophyta</taxon>
        <taxon>Magnoliopsida</taxon>
        <taxon>Liliopsida</taxon>
        <taxon>Poales</taxon>
        <taxon>Poaceae</taxon>
        <taxon>PACMAD clade</taxon>
        <taxon>Arundinoideae</taxon>
        <taxon>Arundineae</taxon>
        <taxon>Arundo</taxon>
    </lineage>
</organism>
<dbReference type="EMBL" id="GBRH01201556">
    <property type="protein sequence ID" value="JAD96339.1"/>
    <property type="molecule type" value="Transcribed_RNA"/>
</dbReference>
<keyword evidence="1" id="KW-0472">Membrane</keyword>
<accession>A0A0A9E6C1</accession>
<keyword evidence="1" id="KW-0812">Transmembrane</keyword>
<protein>
    <submittedName>
        <fullName evidence="2">Hda102</fullName>
    </submittedName>
</protein>
<proteinExistence type="predicted"/>
<evidence type="ECO:0000313" key="2">
    <source>
        <dbReference type="EMBL" id="JAD96339.1"/>
    </source>
</evidence>
<name>A0A0A9E6C1_ARUDO</name>